<name>X8ITI4_9FIRM</name>
<sequence>MHTLNISKDEGGSFKNGLMIPSAEHAVIIIGEYRKHILNCRGSDIEMCKECYADKKRITPLLNPLDCLENHTQYICGTCGRCICIEHEQNRGLQRWNFPFKSLEIAKLYLRTADYTMKKSCGIYELRSKNGRLSYKIFADCEDLRVYLRKNKDKTCESMSPVFRVEEYEEHPNTQIRKLTSDEIQKYMAER</sequence>
<dbReference type="EMBL" id="JALU01000005">
    <property type="protein sequence ID" value="EUC53438.1"/>
    <property type="molecule type" value="Genomic_DNA"/>
</dbReference>
<accession>X8ITI4</accession>
<evidence type="ECO:0000313" key="2">
    <source>
        <dbReference type="Proteomes" id="UP000022645"/>
    </source>
</evidence>
<gene>
    <name evidence="1" type="ORF">HMPREF0581_0781</name>
</gene>
<comment type="caution">
    <text evidence="1">The sequence shown here is derived from an EMBL/GenBank/DDBJ whole genome shotgun (WGS) entry which is preliminary data.</text>
</comment>
<dbReference type="AlphaFoldDB" id="X8ITI4"/>
<proteinExistence type="predicted"/>
<reference evidence="1 2" key="1">
    <citation type="submission" date="2014-01" db="EMBL/GenBank/DDBJ databases">
        <authorList>
            <person name="Durkin A.S."/>
            <person name="McCorrison J."/>
            <person name="Torralba M."/>
            <person name="Gillis M."/>
            <person name="Haft D.H."/>
            <person name="Methe B."/>
            <person name="Sutton G."/>
            <person name="Nelson K.E."/>
        </authorList>
    </citation>
    <scope>NUCLEOTIDE SEQUENCE [LARGE SCALE GENOMIC DNA]</scope>
    <source>
        <strain evidence="1 2">ATCC 33093</strain>
    </source>
</reference>
<protein>
    <submittedName>
        <fullName evidence="1">Uncharacterized protein</fullName>
    </submittedName>
</protein>
<dbReference type="Proteomes" id="UP000022645">
    <property type="component" value="Unassembled WGS sequence"/>
</dbReference>
<dbReference type="RefSeq" id="WP_330371647.1">
    <property type="nucleotide sequence ID" value="NZ_JALU01000005.1"/>
</dbReference>
<organism evidence="1 2">
    <name type="scientific">Mogibacterium timidum ATCC 33093</name>
    <dbReference type="NCBI Taxonomy" id="1401079"/>
    <lineage>
        <taxon>Bacteria</taxon>
        <taxon>Bacillati</taxon>
        <taxon>Bacillota</taxon>
        <taxon>Clostridia</taxon>
        <taxon>Peptostreptococcales</taxon>
        <taxon>Anaerovoracaceae</taxon>
        <taxon>Mogibacterium</taxon>
    </lineage>
</organism>
<evidence type="ECO:0000313" key="1">
    <source>
        <dbReference type="EMBL" id="EUC53438.1"/>
    </source>
</evidence>